<dbReference type="InterPro" id="IPR006016">
    <property type="entry name" value="UspA"/>
</dbReference>
<dbReference type="AlphaFoldDB" id="A0A4R3M975"/>
<comment type="caution">
    <text evidence="3">The sequence shown here is derived from an EMBL/GenBank/DDBJ whole genome shotgun (WGS) entry which is preliminary data.</text>
</comment>
<organism evidence="3 4">
    <name type="scientific">Paralcaligenes ureilyticus</name>
    <dbReference type="NCBI Taxonomy" id="627131"/>
    <lineage>
        <taxon>Bacteria</taxon>
        <taxon>Pseudomonadati</taxon>
        <taxon>Pseudomonadota</taxon>
        <taxon>Betaproteobacteria</taxon>
        <taxon>Burkholderiales</taxon>
        <taxon>Alcaligenaceae</taxon>
        <taxon>Paralcaligenes</taxon>
    </lineage>
</organism>
<evidence type="ECO:0000313" key="4">
    <source>
        <dbReference type="Proteomes" id="UP000295525"/>
    </source>
</evidence>
<dbReference type="InterPro" id="IPR014729">
    <property type="entry name" value="Rossmann-like_a/b/a_fold"/>
</dbReference>
<evidence type="ECO:0000259" key="2">
    <source>
        <dbReference type="Pfam" id="PF00582"/>
    </source>
</evidence>
<dbReference type="PANTHER" id="PTHR46268">
    <property type="entry name" value="STRESS RESPONSE PROTEIN NHAX"/>
    <property type="match status" value="1"/>
</dbReference>
<dbReference type="Gene3D" id="3.40.50.620">
    <property type="entry name" value="HUPs"/>
    <property type="match status" value="1"/>
</dbReference>
<dbReference type="CDD" id="cd00293">
    <property type="entry name" value="USP-like"/>
    <property type="match status" value="1"/>
</dbReference>
<keyword evidence="4" id="KW-1185">Reference proteome</keyword>
<protein>
    <submittedName>
        <fullName evidence="3">Nucleotide-binding universal stress UspA family protein</fullName>
    </submittedName>
</protein>
<sequence length="149" mass="16078">MYNTILVPVDGSPTSGSAVAEAGKLALMCSAHVHLLHVLDMTAYTNGFEQAEVYFRDIKPHAIKAAEDMLARSRSLLEASNVVVDTDLRENLDGRVASVIVERAASLGADVIVMGTHGRRGFERMMMGSDAELVARTSPVPVLLVKQKQ</sequence>
<dbReference type="Pfam" id="PF00582">
    <property type="entry name" value="Usp"/>
    <property type="match status" value="1"/>
</dbReference>
<reference evidence="3 4" key="1">
    <citation type="submission" date="2019-03" db="EMBL/GenBank/DDBJ databases">
        <title>Genomic Encyclopedia of Type Strains, Phase IV (KMG-IV): sequencing the most valuable type-strain genomes for metagenomic binning, comparative biology and taxonomic classification.</title>
        <authorList>
            <person name="Goeker M."/>
        </authorList>
    </citation>
    <scope>NUCLEOTIDE SEQUENCE [LARGE SCALE GENOMIC DNA]</scope>
    <source>
        <strain evidence="3 4">DSM 24591</strain>
    </source>
</reference>
<dbReference type="PRINTS" id="PR01438">
    <property type="entry name" value="UNVRSLSTRESS"/>
</dbReference>
<proteinExistence type="inferred from homology"/>
<dbReference type="PANTHER" id="PTHR46268:SF15">
    <property type="entry name" value="UNIVERSAL STRESS PROTEIN HP_0031"/>
    <property type="match status" value="1"/>
</dbReference>
<accession>A0A4R3M975</accession>
<evidence type="ECO:0000256" key="1">
    <source>
        <dbReference type="ARBA" id="ARBA00008791"/>
    </source>
</evidence>
<dbReference type="EMBL" id="SMAJ01000002">
    <property type="protein sequence ID" value="TCT10131.1"/>
    <property type="molecule type" value="Genomic_DNA"/>
</dbReference>
<dbReference type="SUPFAM" id="SSF52402">
    <property type="entry name" value="Adenine nucleotide alpha hydrolases-like"/>
    <property type="match status" value="1"/>
</dbReference>
<gene>
    <name evidence="3" type="ORF">EDC26_10287</name>
</gene>
<dbReference type="RefSeq" id="WP_132579751.1">
    <property type="nucleotide sequence ID" value="NZ_SMAJ01000002.1"/>
</dbReference>
<comment type="similarity">
    <text evidence="1">Belongs to the universal stress protein A family.</text>
</comment>
<name>A0A4R3M975_9BURK</name>
<dbReference type="Proteomes" id="UP000295525">
    <property type="component" value="Unassembled WGS sequence"/>
</dbReference>
<evidence type="ECO:0000313" key="3">
    <source>
        <dbReference type="EMBL" id="TCT10131.1"/>
    </source>
</evidence>
<dbReference type="OrthoDB" id="8547832at2"/>
<dbReference type="InterPro" id="IPR006015">
    <property type="entry name" value="Universal_stress_UspA"/>
</dbReference>
<feature type="domain" description="UspA" evidence="2">
    <location>
        <begin position="1"/>
        <end position="146"/>
    </location>
</feature>